<dbReference type="InterPro" id="IPR038765">
    <property type="entry name" value="Papain-like_cys_pep_sf"/>
</dbReference>
<evidence type="ECO:0000256" key="1">
    <source>
        <dbReference type="ARBA" id="ARBA00006547"/>
    </source>
</evidence>
<accession>A0ABR9P498</accession>
<evidence type="ECO:0000313" key="2">
    <source>
        <dbReference type="EMBL" id="MBE2998664.1"/>
    </source>
</evidence>
<dbReference type="PANTHER" id="PTHR11786">
    <property type="entry name" value="N-HYDROXYARYLAMINE O-ACETYLTRANSFERASE"/>
    <property type="match status" value="1"/>
</dbReference>
<dbReference type="Proteomes" id="UP000806528">
    <property type="component" value="Unassembled WGS sequence"/>
</dbReference>
<dbReference type="Pfam" id="PF00797">
    <property type="entry name" value="Acetyltransf_2"/>
    <property type="match status" value="1"/>
</dbReference>
<protein>
    <submittedName>
        <fullName evidence="2">Arylamine N-acetyltransferase</fullName>
    </submittedName>
</protein>
<dbReference type="PANTHER" id="PTHR11786:SF0">
    <property type="entry name" value="ARYLAMINE N-ACETYLTRANSFERASE 4-RELATED"/>
    <property type="match status" value="1"/>
</dbReference>
<organism evidence="2 3">
    <name type="scientific">Nocardiopsis coralli</name>
    <dbReference type="NCBI Taxonomy" id="2772213"/>
    <lineage>
        <taxon>Bacteria</taxon>
        <taxon>Bacillati</taxon>
        <taxon>Actinomycetota</taxon>
        <taxon>Actinomycetes</taxon>
        <taxon>Streptosporangiales</taxon>
        <taxon>Nocardiopsidaceae</taxon>
        <taxon>Nocardiopsis</taxon>
    </lineage>
</organism>
<dbReference type="SUPFAM" id="SSF54001">
    <property type="entry name" value="Cysteine proteinases"/>
    <property type="match status" value="1"/>
</dbReference>
<dbReference type="Gene3D" id="2.40.128.150">
    <property type="entry name" value="Cysteine proteinases"/>
    <property type="match status" value="1"/>
</dbReference>
<keyword evidence="3" id="KW-1185">Reference proteome</keyword>
<comment type="caution">
    <text evidence="2">The sequence shown here is derived from an EMBL/GenBank/DDBJ whole genome shotgun (WGS) entry which is preliminary data.</text>
</comment>
<dbReference type="Gene3D" id="3.30.2140.10">
    <property type="entry name" value="Arylamine N-acetyltransferase"/>
    <property type="match status" value="1"/>
</dbReference>
<gene>
    <name evidence="2" type="ORF">IDM40_08100</name>
</gene>
<evidence type="ECO:0000313" key="3">
    <source>
        <dbReference type="Proteomes" id="UP000806528"/>
    </source>
</evidence>
<comment type="similarity">
    <text evidence="1">Belongs to the arylamine N-acetyltransferase family.</text>
</comment>
<dbReference type="EMBL" id="JADBGI010000006">
    <property type="protein sequence ID" value="MBE2998664.1"/>
    <property type="molecule type" value="Genomic_DNA"/>
</dbReference>
<dbReference type="InterPro" id="IPR001447">
    <property type="entry name" value="Arylamine_N-AcTrfase"/>
</dbReference>
<reference evidence="2 3" key="1">
    <citation type="submission" date="2020-09" db="EMBL/GenBank/DDBJ databases">
        <title>Diversity and distribution of actinomycetes associated with coral in the coast of Hainan.</title>
        <authorList>
            <person name="Li F."/>
        </authorList>
    </citation>
    <scope>NUCLEOTIDE SEQUENCE [LARGE SCALE GENOMIC DNA]</scope>
    <source>
        <strain evidence="2 3">HNM0947</strain>
    </source>
</reference>
<sequence>MHDTTVASAHERAQDPANGWRGEALDLDAYLARIGYDGPLRPDAATLAAVHRAHTGAIAFENADLMLDRPISLEVEDLQAKLVDRRRGGYCYEQNLLLAAALERLGFRVRGHAARVRVGGGVRPATHMLLTVDLGDEGRMVADVGFGGGGPLEPIPLRDGAEVRQGRWLFRLRHEGGVAWGLDTAAGAQWNDVHGFTDTPFLRSDYTIFSHYLSTHPRSPFRRRLVVQRSEDTVRHTLTGTRLTAQYPDGTTTTRDLDPRDVSAVLRDVFGIELDDGEASALAAAAG</sequence>
<proteinExistence type="inferred from homology"/>
<dbReference type="RefSeq" id="WP_193121317.1">
    <property type="nucleotide sequence ID" value="NZ_JADBGI010000006.1"/>
</dbReference>
<name>A0ABR9P498_9ACTN</name>